<gene>
    <name evidence="1" type="ORF">BJ508DRAFT_367481</name>
</gene>
<organism evidence="1 2">
    <name type="scientific">Ascobolus immersus RN42</name>
    <dbReference type="NCBI Taxonomy" id="1160509"/>
    <lineage>
        <taxon>Eukaryota</taxon>
        <taxon>Fungi</taxon>
        <taxon>Dikarya</taxon>
        <taxon>Ascomycota</taxon>
        <taxon>Pezizomycotina</taxon>
        <taxon>Pezizomycetes</taxon>
        <taxon>Pezizales</taxon>
        <taxon>Ascobolaceae</taxon>
        <taxon>Ascobolus</taxon>
    </lineage>
</organism>
<accession>A0A3N4HCC6</accession>
<evidence type="ECO:0000313" key="1">
    <source>
        <dbReference type="EMBL" id="RPA72032.1"/>
    </source>
</evidence>
<dbReference type="Proteomes" id="UP000275078">
    <property type="component" value="Unassembled WGS sequence"/>
</dbReference>
<reference evidence="1 2" key="1">
    <citation type="journal article" date="2018" name="Nat. Ecol. Evol.">
        <title>Pezizomycetes genomes reveal the molecular basis of ectomycorrhizal truffle lifestyle.</title>
        <authorList>
            <person name="Murat C."/>
            <person name="Payen T."/>
            <person name="Noel B."/>
            <person name="Kuo A."/>
            <person name="Morin E."/>
            <person name="Chen J."/>
            <person name="Kohler A."/>
            <person name="Krizsan K."/>
            <person name="Balestrini R."/>
            <person name="Da Silva C."/>
            <person name="Montanini B."/>
            <person name="Hainaut M."/>
            <person name="Levati E."/>
            <person name="Barry K.W."/>
            <person name="Belfiori B."/>
            <person name="Cichocki N."/>
            <person name="Clum A."/>
            <person name="Dockter R.B."/>
            <person name="Fauchery L."/>
            <person name="Guy J."/>
            <person name="Iotti M."/>
            <person name="Le Tacon F."/>
            <person name="Lindquist E.A."/>
            <person name="Lipzen A."/>
            <person name="Malagnac F."/>
            <person name="Mello A."/>
            <person name="Molinier V."/>
            <person name="Miyauchi S."/>
            <person name="Poulain J."/>
            <person name="Riccioni C."/>
            <person name="Rubini A."/>
            <person name="Sitrit Y."/>
            <person name="Splivallo R."/>
            <person name="Traeger S."/>
            <person name="Wang M."/>
            <person name="Zifcakova L."/>
            <person name="Wipf D."/>
            <person name="Zambonelli A."/>
            <person name="Paolocci F."/>
            <person name="Nowrousian M."/>
            <person name="Ottonello S."/>
            <person name="Baldrian P."/>
            <person name="Spatafora J.W."/>
            <person name="Henrissat B."/>
            <person name="Nagy L.G."/>
            <person name="Aury J.M."/>
            <person name="Wincker P."/>
            <person name="Grigoriev I.V."/>
            <person name="Bonfante P."/>
            <person name="Martin F.M."/>
        </authorList>
    </citation>
    <scope>NUCLEOTIDE SEQUENCE [LARGE SCALE GENOMIC DNA]</scope>
    <source>
        <strain evidence="1 2">RN42</strain>
    </source>
</reference>
<name>A0A3N4HCC6_ASCIM</name>
<protein>
    <submittedName>
        <fullName evidence="1">Uncharacterized protein</fullName>
    </submittedName>
</protein>
<keyword evidence="2" id="KW-1185">Reference proteome</keyword>
<dbReference type="EMBL" id="ML119884">
    <property type="protein sequence ID" value="RPA72032.1"/>
    <property type="molecule type" value="Genomic_DNA"/>
</dbReference>
<proteinExistence type="predicted"/>
<evidence type="ECO:0000313" key="2">
    <source>
        <dbReference type="Proteomes" id="UP000275078"/>
    </source>
</evidence>
<sequence>MAALWAILNNTRHPQDQSPQTHKTLAYRSCFNARCFLTFWLEGVRQMESRVGGCLMADGVIRPMVRVGTQFVAYLSKPDSNGTAMRRSVRKTTAIGIVASKHQVEGIEIAKGHAFRVHRLGTDLEWTSGSPERWALGGLVSSRTESNSSASSPY</sequence>
<dbReference type="AlphaFoldDB" id="A0A3N4HCC6"/>